<dbReference type="EMBL" id="CAMPGE010005250">
    <property type="protein sequence ID" value="CAI2364100.1"/>
    <property type="molecule type" value="Genomic_DNA"/>
</dbReference>
<evidence type="ECO:0000256" key="1">
    <source>
        <dbReference type="SAM" id="MobiDB-lite"/>
    </source>
</evidence>
<feature type="compositionally biased region" description="Polar residues" evidence="1">
    <location>
        <begin position="712"/>
        <end position="721"/>
    </location>
</feature>
<feature type="region of interest" description="Disordered" evidence="1">
    <location>
        <begin position="118"/>
        <end position="148"/>
    </location>
</feature>
<feature type="region of interest" description="Disordered" evidence="1">
    <location>
        <begin position="1"/>
        <end position="31"/>
    </location>
</feature>
<dbReference type="Proteomes" id="UP001295684">
    <property type="component" value="Unassembled WGS sequence"/>
</dbReference>
<feature type="compositionally biased region" description="Polar residues" evidence="1">
    <location>
        <begin position="1"/>
        <end position="10"/>
    </location>
</feature>
<reference evidence="2" key="1">
    <citation type="submission" date="2023-07" db="EMBL/GenBank/DDBJ databases">
        <authorList>
            <consortium name="AG Swart"/>
            <person name="Singh M."/>
            <person name="Singh A."/>
            <person name="Seah K."/>
            <person name="Emmerich C."/>
        </authorList>
    </citation>
    <scope>NUCLEOTIDE SEQUENCE</scope>
    <source>
        <strain evidence="2">DP1</strain>
    </source>
</reference>
<feature type="region of interest" description="Disordered" evidence="1">
    <location>
        <begin position="712"/>
        <end position="733"/>
    </location>
</feature>
<feature type="region of interest" description="Disordered" evidence="1">
    <location>
        <begin position="43"/>
        <end position="80"/>
    </location>
</feature>
<feature type="compositionally biased region" description="Basic and acidic residues" evidence="1">
    <location>
        <begin position="49"/>
        <end position="58"/>
    </location>
</feature>
<feature type="compositionally biased region" description="Basic and acidic residues" evidence="1">
    <location>
        <begin position="118"/>
        <end position="144"/>
    </location>
</feature>
<gene>
    <name evidence="2" type="ORF">ECRASSUSDP1_LOCUS5441</name>
</gene>
<feature type="region of interest" description="Disordered" evidence="1">
    <location>
        <begin position="326"/>
        <end position="352"/>
    </location>
</feature>
<sequence length="997" mass="114655">MHKSPLTTRKSPLKPFQAPLSSFRASQNSVSPEGKLLMIRDISSPMAKKQAEKQLDSKKTRRLPSKFPIPSPSPFTSHLNPEEIPKILTKMQKNKVDPNLTGVLHRLLCLDYTQGKEEDKSKNRGFDRAFLRKREGQKEEEKGRNGGSREIGEMERWEGYYVRKLCVQAWRSWVRDEKARRKVIEMRLERFERKRLARYFNLFKSNVYNRKKQKFTYEINGLTQCVFDLQTDIKYEQKEKQKSIRALNSYTRGLKKATKLYNKEYSKVKALEAENSLIKPDLILNGIHKTIETVQKSDLFKQKFEILQNNQRNIKKLNFKNLRNLLKNPEPTKEDDDNSKSAKNQSEKSLDSSNCEETLGDLLSEPFEGIVLRWIRYCVLQILPSLKQKYKETRRTQRATEPGIQKDALSRKSLNLQKFIYNCEKNICKEVEDLDKNIFHIFCVLIFCGVRLIPKVSSDLVDTFSIKHVEFLIGYSTSKFDPSCMDDTYCVTLDSLVLDNREKELNPDSLPSIINIDTESFETTKQKSDRIEGIIVMMAKLFIKYHNFTDVCPLDSDEQKVNDLLISCYFRNDNGLARLFPRFYAYDHSKNGVLIQDSEASTIKQTLIKWMNQLVVRHLDDYEDFIVRLENNKNSDLYKKIIAFSGTLGQKYVGQDASLLSIGSFNSIFKAISLKKKKVNKLIKESPEKSPKPKGLDLAKQSLGANFNISVSSPSEFSQTKTPKKKGVKRTSSQAIKLREEQKINNLKSSFLIINNTMLPRLSAFRQDCQLLGVSSSLSSQGIKSLGDPIKSFNDYLSNSTNYAILILSILYPETFFTRSITSLTCQEILDHGYDLLIITRESTLKLTDAQKSSFILKTALKLNFDITSNQKSTETTNSSAQGAEELVVPSRRDIGLAFGKGAWNSVSFGQKQKIDKTHLTFFLFQIISKRMNDDKIAHETSQKSDFLKKISEMYNKTKTTKPDPNNLTQNKETDIMKVNEIGQDLVQLQKNPAFFN</sequence>
<proteinExistence type="predicted"/>
<organism evidence="2 3">
    <name type="scientific">Euplotes crassus</name>
    <dbReference type="NCBI Taxonomy" id="5936"/>
    <lineage>
        <taxon>Eukaryota</taxon>
        <taxon>Sar</taxon>
        <taxon>Alveolata</taxon>
        <taxon>Ciliophora</taxon>
        <taxon>Intramacronucleata</taxon>
        <taxon>Spirotrichea</taxon>
        <taxon>Hypotrichia</taxon>
        <taxon>Euplotida</taxon>
        <taxon>Euplotidae</taxon>
        <taxon>Moneuplotes</taxon>
    </lineage>
</organism>
<evidence type="ECO:0000313" key="2">
    <source>
        <dbReference type="EMBL" id="CAI2364100.1"/>
    </source>
</evidence>
<accession>A0AAD1UA10</accession>
<dbReference type="AlphaFoldDB" id="A0AAD1UA10"/>
<feature type="compositionally biased region" description="Polar residues" evidence="1">
    <location>
        <begin position="19"/>
        <end position="31"/>
    </location>
</feature>
<evidence type="ECO:0000313" key="3">
    <source>
        <dbReference type="Proteomes" id="UP001295684"/>
    </source>
</evidence>
<name>A0AAD1UA10_EUPCR</name>
<protein>
    <submittedName>
        <fullName evidence="2">Uncharacterized protein</fullName>
    </submittedName>
</protein>
<keyword evidence="3" id="KW-1185">Reference proteome</keyword>
<comment type="caution">
    <text evidence="2">The sequence shown here is derived from an EMBL/GenBank/DDBJ whole genome shotgun (WGS) entry which is preliminary data.</text>
</comment>